<proteinExistence type="predicted"/>
<reference evidence="1 2" key="1">
    <citation type="journal article" date="2017" name="Viruses">
        <title>Differential Effect of Newly Isolated Phages Belonging to PB1-Like, phiKZ-Like and LUZ24-Like Viruses against Multi-Drug Resistant Pseudomonas aeruginosa under Varying Growth Conditions.</title>
        <authorList>
            <person name="Latz S."/>
            <person name="Kruttgen A."/>
            <person name="Hafner H."/>
            <person name="Buhl E.M."/>
            <person name="Ritter K."/>
            <person name="Horz H.P."/>
        </authorList>
    </citation>
    <scope>NUCLEOTIDE SEQUENCE [LARGE SCALE GENOMIC DNA]</scope>
</reference>
<protein>
    <submittedName>
        <fullName evidence="1">Uncharacterized protein</fullName>
    </submittedName>
</protein>
<organism evidence="1 2">
    <name type="scientific">Pseudomonas phage SL2</name>
    <dbReference type="NCBI Taxonomy" id="2041345"/>
    <lineage>
        <taxon>Viruses</taxon>
        <taxon>Duplodnaviria</taxon>
        <taxon>Heunggongvirae</taxon>
        <taxon>Uroviricota</taxon>
        <taxon>Caudoviricetes</taxon>
        <taxon>Chimalliviridae</taxon>
        <taxon>Phikzvirus</taxon>
        <taxon>Phikzvirus SL2</taxon>
    </lineage>
</organism>
<accession>A0A2D1GQB6</accession>
<dbReference type="EMBL" id="MF805716">
    <property type="protein sequence ID" value="ATN94579.1"/>
    <property type="molecule type" value="Genomic_DNA"/>
</dbReference>
<keyword evidence="2" id="KW-1185">Reference proteome</keyword>
<dbReference type="Proteomes" id="UP000242032">
    <property type="component" value="Segment"/>
</dbReference>
<evidence type="ECO:0000313" key="2">
    <source>
        <dbReference type="Proteomes" id="UP000242032"/>
    </source>
</evidence>
<name>A0A2D1GQB6_9CAUD</name>
<gene>
    <name evidence="1" type="ORF">SL2_002</name>
</gene>
<evidence type="ECO:0000313" key="1">
    <source>
        <dbReference type="EMBL" id="ATN94579.1"/>
    </source>
</evidence>
<sequence length="51" mass="5489">MKAITMIITGMVMGATIVYGGTYEVPKVKKDTEVILGHRIAPNGVEIIVTK</sequence>